<dbReference type="InParanoid" id="D2VCY6"/>
<dbReference type="GO" id="GO:0005049">
    <property type="term" value="F:nuclear export signal receptor activity"/>
    <property type="evidence" value="ECO:0007669"/>
    <property type="project" value="TreeGrafter"/>
</dbReference>
<dbReference type="Pfam" id="PF03810">
    <property type="entry name" value="IBN_N"/>
    <property type="match status" value="1"/>
</dbReference>
<dbReference type="PANTHER" id="PTHR10997:SF8">
    <property type="entry name" value="EXPORTIN-2"/>
    <property type="match status" value="1"/>
</dbReference>
<keyword evidence="4" id="KW-0813">Transport</keyword>
<dbReference type="GO" id="GO:0005635">
    <property type="term" value="C:nuclear envelope"/>
    <property type="evidence" value="ECO:0007669"/>
    <property type="project" value="TreeGrafter"/>
</dbReference>
<dbReference type="InterPro" id="IPR011989">
    <property type="entry name" value="ARM-like"/>
</dbReference>
<dbReference type="GO" id="GO:0006606">
    <property type="term" value="P:protein import into nucleus"/>
    <property type="evidence" value="ECO:0007669"/>
    <property type="project" value="TreeGrafter"/>
</dbReference>
<dbReference type="OrthoDB" id="3268246at2759"/>
<name>D2VCY6_NAEGR</name>
<feature type="domain" description="Importin N-terminal" evidence="8">
    <location>
        <begin position="31"/>
        <end position="101"/>
    </location>
</feature>
<dbReference type="eggNOG" id="KOG1992">
    <property type="taxonomic scope" value="Eukaryota"/>
</dbReference>
<dbReference type="GeneID" id="8850586"/>
<accession>D2VCY6</accession>
<evidence type="ECO:0000313" key="10">
    <source>
        <dbReference type="Proteomes" id="UP000006671"/>
    </source>
</evidence>
<dbReference type="GO" id="GO:0006611">
    <property type="term" value="P:protein export from nucleus"/>
    <property type="evidence" value="ECO:0007669"/>
    <property type="project" value="TreeGrafter"/>
</dbReference>
<dbReference type="RefSeq" id="XP_002678129.1">
    <property type="nucleotide sequence ID" value="XM_002678083.1"/>
</dbReference>
<keyword evidence="6" id="KW-0653">Protein transport</keyword>
<dbReference type="Proteomes" id="UP000006671">
    <property type="component" value="Unassembled WGS sequence"/>
</dbReference>
<evidence type="ECO:0000259" key="8">
    <source>
        <dbReference type="PROSITE" id="PS50166"/>
    </source>
</evidence>
<evidence type="ECO:0000256" key="4">
    <source>
        <dbReference type="ARBA" id="ARBA00022448"/>
    </source>
</evidence>
<dbReference type="OMA" id="APIMDSE"/>
<dbReference type="InterPro" id="IPR016024">
    <property type="entry name" value="ARM-type_fold"/>
</dbReference>
<keyword evidence="7" id="KW-0539">Nucleus</keyword>
<dbReference type="AlphaFoldDB" id="D2VCY6"/>
<dbReference type="KEGG" id="ngr:NAEGRDRAFT_79475"/>
<dbReference type="EMBL" id="GG738863">
    <property type="protein sequence ID" value="EFC45385.1"/>
    <property type="molecule type" value="Genomic_DNA"/>
</dbReference>
<keyword evidence="5" id="KW-0963">Cytoplasm</keyword>
<dbReference type="Pfam" id="PF03378">
    <property type="entry name" value="CAS_CSE1"/>
    <property type="match status" value="1"/>
</dbReference>
<evidence type="ECO:0000313" key="9">
    <source>
        <dbReference type="EMBL" id="EFC45385.1"/>
    </source>
</evidence>
<sequence>MQQQPSEQDLTNFGILMQNTLNHENNVRVKAEQDLKLMEKQPGFVMLLLTFISKQLTNKFMGAQSAIILKNLVKRDWDVGLILKNEDKEIIKSGVVDIMIRSDLTIQEILSEVITIISLHDFYKNWTTLLPYLVNLLKTNTDKFESTRGVLATCHSLFKKYREQAKSDEIEDELIYIMKEFAEPMLGLFQHFISLVPQITDPASLKSIFTCINLLLEIYYSLNWIDIPEFFEDHLPEYSNIFLFLLNYQNSSLDNNLYEEPSLLDTAQSLVFQSINLYLEKYDEAFIPYVENFATATWQLISKLDMKIKYDNLVSKALEFLTVTSRSEKHIIFKDALPAICENIIIPNISLREEDEIIFSEEPIEYIRRDIEGSDSDSRRKSASELIKTLKPVVLSYAAWCIERLLTVKEDNGKPRYSQVEILPYAQTLLQGLFSALDNTEENEYIMKAIMRATAVLKEQMKPIMPAYISKITSVLSEVCKNPNNPMFNHYLFESYATVIKFNSDYISEFEASLFPPFQTILNQGIEEFTPYVFQLISQLLTVRQAPLPAIYISLFPNFLQAHLWESEGNIPGLVAFTSTLITKAPQELGKNNQLEQVLGIFQTLVKSNTKDYHGFRILDSIIHALPYETVANFLQGIFFVLFGRLQSKKTGQFLRCLILFFSNFAVRYGADKLIQAINQIQANIFSQLAKAVWQSSLRKVTGKIEKKVCAVALIKILFNTDLIQSSADTWKMLISELALFLNPTTDSKNEFDEDDEQHDDEETVLQTEKGISGGYKVTFTKLSFAAMGIEDPVREVQNTRLHFCQSLTNFISPLDPQQVQFVKSLIVSNPESAQAILVLMQNNGFSTSFLQ</sequence>
<dbReference type="GO" id="GO:0005829">
    <property type="term" value="C:cytosol"/>
    <property type="evidence" value="ECO:0007669"/>
    <property type="project" value="TreeGrafter"/>
</dbReference>
<dbReference type="SMART" id="SM00913">
    <property type="entry name" value="IBN_N"/>
    <property type="match status" value="1"/>
</dbReference>
<evidence type="ECO:0000256" key="6">
    <source>
        <dbReference type="ARBA" id="ARBA00022927"/>
    </source>
</evidence>
<evidence type="ECO:0000256" key="3">
    <source>
        <dbReference type="ARBA" id="ARBA00008669"/>
    </source>
</evidence>
<dbReference type="SUPFAM" id="SSF48371">
    <property type="entry name" value="ARM repeat"/>
    <property type="match status" value="1"/>
</dbReference>
<dbReference type="PANTHER" id="PTHR10997">
    <property type="entry name" value="IMPORTIN-7, 8, 11"/>
    <property type="match status" value="1"/>
</dbReference>
<evidence type="ECO:0000256" key="2">
    <source>
        <dbReference type="ARBA" id="ARBA00004496"/>
    </source>
</evidence>
<evidence type="ECO:0000256" key="5">
    <source>
        <dbReference type="ARBA" id="ARBA00022490"/>
    </source>
</evidence>
<dbReference type="GO" id="GO:0031267">
    <property type="term" value="F:small GTPase binding"/>
    <property type="evidence" value="ECO:0007669"/>
    <property type="project" value="InterPro"/>
</dbReference>
<evidence type="ECO:0000256" key="7">
    <source>
        <dbReference type="ARBA" id="ARBA00023242"/>
    </source>
</evidence>
<proteinExistence type="inferred from homology"/>
<evidence type="ECO:0000256" key="1">
    <source>
        <dbReference type="ARBA" id="ARBA00004123"/>
    </source>
</evidence>
<protein>
    <submittedName>
        <fullName evidence="9">Exportin-2</fullName>
    </submittedName>
</protein>
<dbReference type="FunCoup" id="D2VCY6">
    <property type="interactions" value="724"/>
</dbReference>
<dbReference type="PROSITE" id="PS50166">
    <property type="entry name" value="IMPORTIN_B_NT"/>
    <property type="match status" value="1"/>
</dbReference>
<dbReference type="VEuPathDB" id="AmoebaDB:NAEGRDRAFT_79475"/>
<keyword evidence="10" id="KW-1185">Reference proteome</keyword>
<comment type="similarity">
    <text evidence="3">Belongs to the XPO2/CSE1 family.</text>
</comment>
<organism evidence="10">
    <name type="scientific">Naegleria gruberi</name>
    <name type="common">Amoeba</name>
    <dbReference type="NCBI Taxonomy" id="5762"/>
    <lineage>
        <taxon>Eukaryota</taxon>
        <taxon>Discoba</taxon>
        <taxon>Heterolobosea</taxon>
        <taxon>Tetramitia</taxon>
        <taxon>Eutetramitia</taxon>
        <taxon>Vahlkampfiidae</taxon>
        <taxon>Naegleria</taxon>
    </lineage>
</organism>
<reference evidence="9 10" key="1">
    <citation type="journal article" date="2010" name="Cell">
        <title>The genome of Naegleria gruberi illuminates early eukaryotic versatility.</title>
        <authorList>
            <person name="Fritz-Laylin L.K."/>
            <person name="Prochnik S.E."/>
            <person name="Ginger M.L."/>
            <person name="Dacks J.B."/>
            <person name="Carpenter M.L."/>
            <person name="Field M.C."/>
            <person name="Kuo A."/>
            <person name="Paredez A."/>
            <person name="Chapman J."/>
            <person name="Pham J."/>
            <person name="Shu S."/>
            <person name="Neupane R."/>
            <person name="Cipriano M."/>
            <person name="Mancuso J."/>
            <person name="Tu H."/>
            <person name="Salamov A."/>
            <person name="Lindquist E."/>
            <person name="Shapiro H."/>
            <person name="Lucas S."/>
            <person name="Grigoriev I.V."/>
            <person name="Cande W.Z."/>
            <person name="Fulton C."/>
            <person name="Rokhsar D.S."/>
            <person name="Dawson S.C."/>
        </authorList>
    </citation>
    <scope>NUCLEOTIDE SEQUENCE [LARGE SCALE GENOMIC DNA]</scope>
    <source>
        <strain evidence="9 10">NEG-M</strain>
    </source>
</reference>
<dbReference type="Pfam" id="PF08506">
    <property type="entry name" value="Cse1"/>
    <property type="match status" value="1"/>
</dbReference>
<comment type="subcellular location">
    <subcellularLocation>
        <location evidence="2">Cytoplasm</location>
    </subcellularLocation>
    <subcellularLocation>
        <location evidence="1">Nucleus</location>
    </subcellularLocation>
</comment>
<dbReference type="STRING" id="5762.D2VCY6"/>
<dbReference type="InterPro" id="IPR001494">
    <property type="entry name" value="Importin-beta_N"/>
</dbReference>
<dbReference type="InterPro" id="IPR005043">
    <property type="entry name" value="XPO2_C"/>
</dbReference>
<dbReference type="InterPro" id="IPR013713">
    <property type="entry name" value="XPO2_central"/>
</dbReference>
<gene>
    <name evidence="9" type="ORF">NAEGRDRAFT_79475</name>
</gene>
<dbReference type="Gene3D" id="1.25.10.10">
    <property type="entry name" value="Leucine-rich Repeat Variant"/>
    <property type="match status" value="2"/>
</dbReference>